<reference evidence="1 2" key="1">
    <citation type="submission" date="2023-04" db="EMBL/GenBank/DDBJ databases">
        <title>Clostridium tannerae sp. nov., isolated from the fecal material of an alpaca.</title>
        <authorList>
            <person name="Miller S."/>
            <person name="Hendry M."/>
            <person name="King J."/>
            <person name="Sankaranarayanan K."/>
            <person name="Lawson P.A."/>
        </authorList>
    </citation>
    <scope>NUCLEOTIDE SEQUENCE [LARGE SCALE GENOMIC DNA]</scope>
    <source>
        <strain evidence="1 2">A1-XYC3</strain>
    </source>
</reference>
<accession>A0ABU4JXZ9</accession>
<gene>
    <name evidence="1" type="ORF">P8V03_18075</name>
</gene>
<name>A0ABU4JXZ9_9CLOT</name>
<dbReference type="EMBL" id="JARUJP010000038">
    <property type="protein sequence ID" value="MDW8803047.1"/>
    <property type="molecule type" value="Genomic_DNA"/>
</dbReference>
<evidence type="ECO:0008006" key="3">
    <source>
        <dbReference type="Google" id="ProtNLM"/>
    </source>
</evidence>
<proteinExistence type="predicted"/>
<evidence type="ECO:0000313" key="1">
    <source>
        <dbReference type="EMBL" id="MDW8803047.1"/>
    </source>
</evidence>
<organism evidence="1 2">
    <name type="scientific">Clostridium tanneri</name>
    <dbReference type="NCBI Taxonomy" id="3037988"/>
    <lineage>
        <taxon>Bacteria</taxon>
        <taxon>Bacillati</taxon>
        <taxon>Bacillota</taxon>
        <taxon>Clostridia</taxon>
        <taxon>Eubacteriales</taxon>
        <taxon>Clostridiaceae</taxon>
        <taxon>Clostridium</taxon>
    </lineage>
</organism>
<dbReference type="Gene3D" id="2.180.10.10">
    <property type="entry name" value="RHS repeat-associated core"/>
    <property type="match status" value="1"/>
</dbReference>
<comment type="caution">
    <text evidence="1">The sequence shown here is derived from an EMBL/GenBank/DDBJ whole genome shotgun (WGS) entry which is preliminary data.</text>
</comment>
<protein>
    <recommendedName>
        <fullName evidence="3">RHS repeat protein</fullName>
    </recommendedName>
</protein>
<sequence>MYHGSRVKYEYDSIGKVVRKKIRIGCKEFETHYGYEGGNKISSTTNRLRSIQNELNRVDYSRDENGNITRIYVDRKEIIYYYKLLQDITSLGIR</sequence>
<evidence type="ECO:0000313" key="2">
    <source>
        <dbReference type="Proteomes" id="UP001281656"/>
    </source>
</evidence>
<keyword evidence="2" id="KW-1185">Reference proteome</keyword>
<dbReference type="RefSeq" id="WP_261671688.1">
    <property type="nucleotide sequence ID" value="NZ_JARUJP010000038.1"/>
</dbReference>
<dbReference type="Proteomes" id="UP001281656">
    <property type="component" value="Unassembled WGS sequence"/>
</dbReference>